<evidence type="ECO:0000313" key="2">
    <source>
        <dbReference type="EMBL" id="CAI3933362.1"/>
    </source>
</evidence>
<gene>
    <name evidence="2" type="ORF">R53529_LOCUS662</name>
    <name evidence="1" type="ORF">R53530_LOCUS439</name>
</gene>
<evidence type="ECO:0000313" key="4">
    <source>
        <dbReference type="Proteomes" id="UP001154259"/>
    </source>
</evidence>
<dbReference type="RefSeq" id="WP_271789100.1">
    <property type="nucleotide sequence ID" value="NZ_CAMXCJ010000001.1"/>
</dbReference>
<accession>A0A9W4X8W2</accession>
<reference evidence="1" key="1">
    <citation type="submission" date="2022-10" db="EMBL/GenBank/DDBJ databases">
        <authorList>
            <person name="Botero Cardona J."/>
        </authorList>
    </citation>
    <scope>NUCLEOTIDE SEQUENCE</scope>
    <source>
        <strain evidence="1">LMG 31819</strain>
        <strain evidence="2">R-53529</strain>
    </source>
</reference>
<dbReference type="Proteomes" id="UP001154255">
    <property type="component" value="Unassembled WGS sequence"/>
</dbReference>
<evidence type="ECO:0000313" key="3">
    <source>
        <dbReference type="Proteomes" id="UP001154255"/>
    </source>
</evidence>
<protein>
    <submittedName>
        <fullName evidence="1">Uncharacterized protein</fullName>
    </submittedName>
</protein>
<proteinExistence type="predicted"/>
<name>A0A9W4X8W2_9PROT</name>
<dbReference type="EMBL" id="CAMXCM010000001">
    <property type="protein sequence ID" value="CAI3927626.1"/>
    <property type="molecule type" value="Genomic_DNA"/>
</dbReference>
<dbReference type="EMBL" id="CAMXCS010000001">
    <property type="protein sequence ID" value="CAI3933362.1"/>
    <property type="molecule type" value="Genomic_DNA"/>
</dbReference>
<sequence length="202" mass="23346">MSNQSPASQYYISSAFQNPEFVQQLWCKEDKISSILCHAVKECSVNNSDSPLSICCDYLIDYICVYLINKPSDFIHIFQDFEEAEDKTTFMNLYFQNYLVHSTVTNALLSNHKIIEAIGDYHSWIEYPLKYRATKLIQNAPAGSLTTNDLFPTELDLLNEMRDYLLSCAYAENKLAETDIIYFKTNFARSYEMLTQAKQGKK</sequence>
<evidence type="ECO:0000313" key="1">
    <source>
        <dbReference type="EMBL" id="CAI3927626.1"/>
    </source>
</evidence>
<comment type="caution">
    <text evidence="1">The sequence shown here is derived from an EMBL/GenBank/DDBJ whole genome shotgun (WGS) entry which is preliminary data.</text>
</comment>
<dbReference type="Proteomes" id="UP001154259">
    <property type="component" value="Unassembled WGS sequence"/>
</dbReference>
<organism evidence="1 3">
    <name type="scientific">Commensalibacter communis</name>
    <dbReference type="NCBI Taxonomy" id="2972786"/>
    <lineage>
        <taxon>Bacteria</taxon>
        <taxon>Pseudomonadati</taxon>
        <taxon>Pseudomonadota</taxon>
        <taxon>Alphaproteobacteria</taxon>
        <taxon>Acetobacterales</taxon>
        <taxon>Acetobacteraceae</taxon>
    </lineage>
</organism>
<dbReference type="AlphaFoldDB" id="A0A9W4X8W2"/>
<keyword evidence="4" id="KW-1185">Reference proteome</keyword>